<accession>A0A1W1BPE4</accession>
<dbReference type="EMBL" id="FPHB01000034">
    <property type="protein sequence ID" value="SFV55345.1"/>
    <property type="molecule type" value="Genomic_DNA"/>
</dbReference>
<feature type="compositionally biased region" description="Basic and acidic residues" evidence="1">
    <location>
        <begin position="17"/>
        <end position="31"/>
    </location>
</feature>
<organism evidence="2">
    <name type="scientific">hydrothermal vent metagenome</name>
    <dbReference type="NCBI Taxonomy" id="652676"/>
    <lineage>
        <taxon>unclassified sequences</taxon>
        <taxon>metagenomes</taxon>
        <taxon>ecological metagenomes</taxon>
    </lineage>
</organism>
<protein>
    <submittedName>
        <fullName evidence="2">Methyl-accepting chemotaxis sensory transducer</fullName>
    </submittedName>
</protein>
<name>A0A1W1BPE4_9ZZZZ</name>
<feature type="region of interest" description="Disordered" evidence="1">
    <location>
        <begin position="1"/>
        <end position="32"/>
    </location>
</feature>
<evidence type="ECO:0000256" key="1">
    <source>
        <dbReference type="SAM" id="MobiDB-lite"/>
    </source>
</evidence>
<feature type="compositionally biased region" description="Polar residues" evidence="1">
    <location>
        <begin position="1"/>
        <end position="16"/>
    </location>
</feature>
<reference evidence="2" key="1">
    <citation type="submission" date="2016-10" db="EMBL/GenBank/DDBJ databases">
        <authorList>
            <person name="de Groot N.N."/>
        </authorList>
    </citation>
    <scope>NUCLEOTIDE SEQUENCE</scope>
</reference>
<gene>
    <name evidence="2" type="ORF">MNB_SM-7-262</name>
</gene>
<evidence type="ECO:0000313" key="2">
    <source>
        <dbReference type="EMBL" id="SFV55345.1"/>
    </source>
</evidence>
<proteinExistence type="predicted"/>
<sequence>MTTIADSAQELIASSNETKENLLSSKEKSTESMHQSVYIATKTKALIETMDEIVAVASKNSQLRGTVETAVQTLTEDAKKLQLELSKFKI</sequence>
<dbReference type="AlphaFoldDB" id="A0A1W1BPE4"/>